<evidence type="ECO:0000259" key="7">
    <source>
        <dbReference type="PROSITE" id="PS51093"/>
    </source>
</evidence>
<protein>
    <recommendedName>
        <fullName evidence="7">PTS EIIA type-1 domain-containing protein</fullName>
    </recommendedName>
</protein>
<keyword evidence="3" id="KW-0762">Sugar transport</keyword>
<dbReference type="InterPro" id="IPR050890">
    <property type="entry name" value="PTS_EIIA_component"/>
</dbReference>
<dbReference type="Gene3D" id="2.70.70.10">
    <property type="entry name" value="Glucose Permease (Domain IIA)"/>
    <property type="match status" value="1"/>
</dbReference>
<feature type="domain" description="PTS EIIA type-1" evidence="7">
    <location>
        <begin position="53"/>
        <end position="157"/>
    </location>
</feature>
<dbReference type="Pfam" id="PF00358">
    <property type="entry name" value="PTS_EIIA_1"/>
    <property type="match status" value="1"/>
</dbReference>
<dbReference type="PROSITE" id="PS00371">
    <property type="entry name" value="PTS_EIIA_TYPE_1_HIS"/>
    <property type="match status" value="1"/>
</dbReference>
<evidence type="ECO:0000256" key="5">
    <source>
        <dbReference type="ARBA" id="ARBA00022683"/>
    </source>
</evidence>
<dbReference type="NCBIfam" id="TIGR00830">
    <property type="entry name" value="PTBA"/>
    <property type="match status" value="1"/>
</dbReference>
<organism evidence="8 9">
    <name type="scientific">Clostridium gelidum</name>
    <dbReference type="NCBI Taxonomy" id="704125"/>
    <lineage>
        <taxon>Bacteria</taxon>
        <taxon>Bacillati</taxon>
        <taxon>Bacillota</taxon>
        <taxon>Clostridia</taxon>
        <taxon>Eubacteriales</taxon>
        <taxon>Clostridiaceae</taxon>
        <taxon>Clostridium</taxon>
    </lineage>
</organism>
<accession>A0ABM7THV5</accession>
<keyword evidence="4" id="KW-0808">Transferase</keyword>
<keyword evidence="6" id="KW-0418">Kinase</keyword>
<dbReference type="Proteomes" id="UP000824633">
    <property type="component" value="Chromosome"/>
</dbReference>
<dbReference type="InterPro" id="IPR011055">
    <property type="entry name" value="Dup_hybrid_motif"/>
</dbReference>
<name>A0ABM7THV5_9CLOT</name>
<keyword evidence="5" id="KW-0598">Phosphotransferase system</keyword>
<evidence type="ECO:0000256" key="4">
    <source>
        <dbReference type="ARBA" id="ARBA00022679"/>
    </source>
</evidence>
<evidence type="ECO:0000256" key="2">
    <source>
        <dbReference type="ARBA" id="ARBA00022448"/>
    </source>
</evidence>
<keyword evidence="2" id="KW-0813">Transport</keyword>
<dbReference type="PANTHER" id="PTHR45008">
    <property type="entry name" value="PTS SYSTEM GLUCOSE-SPECIFIC EIIA COMPONENT"/>
    <property type="match status" value="1"/>
</dbReference>
<evidence type="ECO:0000313" key="8">
    <source>
        <dbReference type="EMBL" id="BCZ48199.1"/>
    </source>
</evidence>
<keyword evidence="9" id="KW-1185">Reference proteome</keyword>
<dbReference type="PANTHER" id="PTHR45008:SF1">
    <property type="entry name" value="PTS SYSTEM GLUCOSE-SPECIFIC EIIA COMPONENT"/>
    <property type="match status" value="1"/>
</dbReference>
<evidence type="ECO:0000313" key="9">
    <source>
        <dbReference type="Proteomes" id="UP000824633"/>
    </source>
</evidence>
<sequence length="183" mass="20262">MFKIKEIFSKILNKNDDSNKNQYTLPLREDGKKQFPILSPLKGEILELSKVSDQTFSTGCMGQGIAIIPDEGKLFSPVKGKVVSIFPTKHAFCIQCDDGMELLIHIGIDTVMLNGKGFKSLVSNGDSIEVGTPLLEFDLNLIKNSGYETTTLIIITNSSIYSEVIYNKEKNIDVSNLLLTIVE</sequence>
<evidence type="ECO:0000256" key="1">
    <source>
        <dbReference type="ARBA" id="ARBA00004496"/>
    </source>
</evidence>
<dbReference type="InterPro" id="IPR001127">
    <property type="entry name" value="PTS_EIIA_1_perm"/>
</dbReference>
<dbReference type="EMBL" id="AP024849">
    <property type="protein sequence ID" value="BCZ48199.1"/>
    <property type="molecule type" value="Genomic_DNA"/>
</dbReference>
<evidence type="ECO:0000256" key="6">
    <source>
        <dbReference type="ARBA" id="ARBA00022777"/>
    </source>
</evidence>
<dbReference type="SUPFAM" id="SSF51261">
    <property type="entry name" value="Duplicated hybrid motif"/>
    <property type="match status" value="1"/>
</dbReference>
<evidence type="ECO:0000256" key="3">
    <source>
        <dbReference type="ARBA" id="ARBA00022597"/>
    </source>
</evidence>
<comment type="subcellular location">
    <subcellularLocation>
        <location evidence="1">Cytoplasm</location>
    </subcellularLocation>
</comment>
<reference evidence="9" key="1">
    <citation type="submission" date="2021-07" db="EMBL/GenBank/DDBJ databases">
        <title>Complete genome sequencing of a Clostridium isolate.</title>
        <authorList>
            <person name="Ueki A."/>
            <person name="Tonouchi A."/>
        </authorList>
    </citation>
    <scope>NUCLEOTIDE SEQUENCE [LARGE SCALE GENOMIC DNA]</scope>
    <source>
        <strain evidence="9">C5S11</strain>
    </source>
</reference>
<proteinExistence type="predicted"/>
<dbReference type="RefSeq" id="WP_224034474.1">
    <property type="nucleotide sequence ID" value="NZ_AP024849.1"/>
</dbReference>
<dbReference type="PROSITE" id="PS51093">
    <property type="entry name" value="PTS_EIIA_TYPE_1"/>
    <property type="match status" value="1"/>
</dbReference>
<gene>
    <name evidence="8" type="ORF">psyc5s11_42660</name>
</gene>